<dbReference type="InterPro" id="IPR000086">
    <property type="entry name" value="NUDIX_hydrolase_dom"/>
</dbReference>
<organism evidence="4">
    <name type="scientific">freshwater metagenome</name>
    <dbReference type="NCBI Taxonomy" id="449393"/>
    <lineage>
        <taxon>unclassified sequences</taxon>
        <taxon>metagenomes</taxon>
        <taxon>ecological metagenomes</taxon>
    </lineage>
</organism>
<dbReference type="PANTHER" id="PTHR43046:SF14">
    <property type="entry name" value="MUTT_NUDIX FAMILY PROTEIN"/>
    <property type="match status" value="1"/>
</dbReference>
<sequence length="166" mass="18391">MKNVFYVAGAVLERDASLLLVRNLRRNGAHDWSTPGGVIDPTDASVLHGLTREVEEETGLRVLSWSGLLYEVTATSLDLGWEMRCEVHLAAEVDGEITINDPDGIVDHAAFISVDDLGEHLDLCFPWVSEPLTEWLSQRWPLGEVRNFQYEVTGSSLSSLVATRVV</sequence>
<comment type="cofactor">
    <cofactor evidence="1">
        <name>Mg(2+)</name>
        <dbReference type="ChEBI" id="CHEBI:18420"/>
    </cofactor>
</comment>
<evidence type="ECO:0000256" key="2">
    <source>
        <dbReference type="ARBA" id="ARBA00022801"/>
    </source>
</evidence>
<accession>A0A6J7KQ47</accession>
<evidence type="ECO:0000256" key="1">
    <source>
        <dbReference type="ARBA" id="ARBA00001946"/>
    </source>
</evidence>
<dbReference type="PROSITE" id="PS51462">
    <property type="entry name" value="NUDIX"/>
    <property type="match status" value="1"/>
</dbReference>
<gene>
    <name evidence="4" type="ORF">UFOPK3789_01087</name>
</gene>
<proteinExistence type="predicted"/>
<evidence type="ECO:0000313" key="4">
    <source>
        <dbReference type="EMBL" id="CAB4957591.1"/>
    </source>
</evidence>
<dbReference type="GO" id="GO:0016787">
    <property type="term" value="F:hydrolase activity"/>
    <property type="evidence" value="ECO:0007669"/>
    <property type="project" value="UniProtKB-KW"/>
</dbReference>
<dbReference type="EMBL" id="CAFBNL010000068">
    <property type="protein sequence ID" value="CAB4957591.1"/>
    <property type="molecule type" value="Genomic_DNA"/>
</dbReference>
<dbReference type="SUPFAM" id="SSF55811">
    <property type="entry name" value="Nudix"/>
    <property type="match status" value="1"/>
</dbReference>
<dbReference type="CDD" id="cd02883">
    <property type="entry name" value="NUDIX_Hydrolase"/>
    <property type="match status" value="1"/>
</dbReference>
<evidence type="ECO:0000259" key="3">
    <source>
        <dbReference type="PROSITE" id="PS51462"/>
    </source>
</evidence>
<dbReference type="Gene3D" id="3.90.79.10">
    <property type="entry name" value="Nucleoside Triphosphate Pyrophosphohydrolase"/>
    <property type="match status" value="1"/>
</dbReference>
<protein>
    <submittedName>
        <fullName evidence="4">Unannotated protein</fullName>
    </submittedName>
</protein>
<dbReference type="AlphaFoldDB" id="A0A6J7KQ47"/>
<dbReference type="InterPro" id="IPR015797">
    <property type="entry name" value="NUDIX_hydrolase-like_dom_sf"/>
</dbReference>
<dbReference type="PANTHER" id="PTHR43046">
    <property type="entry name" value="GDP-MANNOSE MANNOSYL HYDROLASE"/>
    <property type="match status" value="1"/>
</dbReference>
<name>A0A6J7KQ47_9ZZZZ</name>
<dbReference type="Pfam" id="PF00293">
    <property type="entry name" value="NUDIX"/>
    <property type="match status" value="1"/>
</dbReference>
<keyword evidence="2" id="KW-0378">Hydrolase</keyword>
<reference evidence="4" key="1">
    <citation type="submission" date="2020-05" db="EMBL/GenBank/DDBJ databases">
        <authorList>
            <person name="Chiriac C."/>
            <person name="Salcher M."/>
            <person name="Ghai R."/>
            <person name="Kavagutti S V."/>
        </authorList>
    </citation>
    <scope>NUCLEOTIDE SEQUENCE</scope>
</reference>
<feature type="domain" description="Nudix hydrolase" evidence="3">
    <location>
        <begin position="2"/>
        <end position="134"/>
    </location>
</feature>